<organism evidence="3 4">
    <name type="scientific">Shewanella youngdeokensis</name>
    <dbReference type="NCBI Taxonomy" id="2999068"/>
    <lineage>
        <taxon>Bacteria</taxon>
        <taxon>Pseudomonadati</taxon>
        <taxon>Pseudomonadota</taxon>
        <taxon>Gammaproteobacteria</taxon>
        <taxon>Alteromonadales</taxon>
        <taxon>Shewanellaceae</taxon>
        <taxon>Shewanella</taxon>
    </lineage>
</organism>
<dbReference type="EMBL" id="CP136522">
    <property type="protein sequence ID" value="WOT06352.1"/>
    <property type="molecule type" value="Genomic_DNA"/>
</dbReference>
<feature type="signal peptide" evidence="2">
    <location>
        <begin position="1"/>
        <end position="25"/>
    </location>
</feature>
<keyword evidence="4" id="KW-1185">Reference proteome</keyword>
<evidence type="ECO:0000313" key="3">
    <source>
        <dbReference type="EMBL" id="WOT06352.1"/>
    </source>
</evidence>
<protein>
    <submittedName>
        <fullName evidence="3">Uncharacterized protein</fullName>
    </submittedName>
</protein>
<dbReference type="RefSeq" id="WP_310470626.1">
    <property type="nucleotide sequence ID" value="NZ_CP136522.1"/>
</dbReference>
<accession>A0ABZ0K1C4</accession>
<name>A0ABZ0K1C4_9GAMM</name>
<evidence type="ECO:0000313" key="4">
    <source>
        <dbReference type="Proteomes" id="UP001529491"/>
    </source>
</evidence>
<keyword evidence="2" id="KW-0732">Signal</keyword>
<gene>
    <name evidence="3" type="ORF">RGE70_06020</name>
</gene>
<reference evidence="3 4" key="1">
    <citation type="submission" date="2023-10" db="EMBL/GenBank/DDBJ databases">
        <title>Complete genome sequence of Shewanella sp. DAU334.</title>
        <authorList>
            <person name="Lee Y.-S."/>
            <person name="Jeong H.-R."/>
            <person name="Hwang E.-J."/>
            <person name="Choi Y.-L."/>
            <person name="Kim G.-D."/>
        </authorList>
    </citation>
    <scope>NUCLEOTIDE SEQUENCE [LARGE SCALE GENOMIC DNA]</scope>
    <source>
        <strain evidence="3 4">DAU334</strain>
    </source>
</reference>
<sequence>MKNKLYRVLSTLTALSIITFSGVVAAEPNNRLINNDSNDKIGSRIIKNNNKNSNNTVIINQNNRKGDNHNKNNNKHNNNTVIVNPGNKHNNKHNNNTVIVAPGNKHNNKHNNVVIVKPTPKPIVVQPIRGPWYRPIVPGWRNWHGGKVVIVDNHHHHYPAFAVAMTAMAIAIVVDQSSGKPYTDSGKPVTIKERTCHQGDETEVIDLDNELLIITCK</sequence>
<evidence type="ECO:0000256" key="2">
    <source>
        <dbReference type="SAM" id="SignalP"/>
    </source>
</evidence>
<feature type="region of interest" description="Disordered" evidence="1">
    <location>
        <begin position="61"/>
        <end position="93"/>
    </location>
</feature>
<evidence type="ECO:0000256" key="1">
    <source>
        <dbReference type="SAM" id="MobiDB-lite"/>
    </source>
</evidence>
<feature type="chain" id="PRO_5047471104" evidence="2">
    <location>
        <begin position="26"/>
        <end position="217"/>
    </location>
</feature>
<dbReference type="Proteomes" id="UP001529491">
    <property type="component" value="Chromosome"/>
</dbReference>
<proteinExistence type="predicted"/>